<dbReference type="AlphaFoldDB" id="A0A4U2Z9B1"/>
<evidence type="ECO:0000313" key="1">
    <source>
        <dbReference type="EMBL" id="TKI70898.1"/>
    </source>
</evidence>
<protein>
    <submittedName>
        <fullName evidence="1">Helix-turn-helix domain-containing protein</fullName>
    </submittedName>
</protein>
<dbReference type="RefSeq" id="WP_137011193.1">
    <property type="nucleotide sequence ID" value="NZ_SZPX01000001.1"/>
</dbReference>
<reference evidence="1 2" key="1">
    <citation type="submission" date="2019-04" db="EMBL/GenBank/DDBJ databases">
        <title>Sulfurimonas crateris sp. nov. a facultative anaerobic sulfur-oxidizing chemolithautotrophic bacterium isolated from a terrestrial mud vulcano.</title>
        <authorList>
            <person name="Ratnikova N.M."/>
            <person name="Slobodkin A.I."/>
            <person name="Merkel A.Y."/>
            <person name="Novikov A."/>
            <person name="Bonch-Osmolovskaya E.A."/>
            <person name="Slobodkina G.B."/>
        </authorList>
    </citation>
    <scope>NUCLEOTIDE SEQUENCE [LARGE SCALE GENOMIC DNA]</scope>
    <source>
        <strain evidence="1 2">SN118</strain>
    </source>
</reference>
<dbReference type="OrthoDB" id="9806994at2"/>
<sequence length="74" mass="8346">MSTEITEAIPPTKELMTPQEVSELTGYSLKALASHRGSKTGFPYYKFNRRIFYKQSEIMAAIEKTKVETSAKAL</sequence>
<dbReference type="EMBL" id="SZPX01000001">
    <property type="protein sequence ID" value="TKI70898.1"/>
    <property type="molecule type" value="Genomic_DNA"/>
</dbReference>
<name>A0A4U2Z9B1_9BACT</name>
<evidence type="ECO:0000313" key="2">
    <source>
        <dbReference type="Proteomes" id="UP000309561"/>
    </source>
</evidence>
<keyword evidence="2" id="KW-1185">Reference proteome</keyword>
<organism evidence="1 2">
    <name type="scientific">Sulfurimonas crateris</name>
    <dbReference type="NCBI Taxonomy" id="2574727"/>
    <lineage>
        <taxon>Bacteria</taxon>
        <taxon>Pseudomonadati</taxon>
        <taxon>Campylobacterota</taxon>
        <taxon>Epsilonproteobacteria</taxon>
        <taxon>Campylobacterales</taxon>
        <taxon>Sulfurimonadaceae</taxon>
        <taxon>Sulfurimonas</taxon>
    </lineage>
</organism>
<proteinExistence type="predicted"/>
<dbReference type="Proteomes" id="UP000309561">
    <property type="component" value="Unassembled WGS sequence"/>
</dbReference>
<gene>
    <name evidence="1" type="ORF">FCU45_00465</name>
</gene>
<accession>A0A4U2Z9B1</accession>
<comment type="caution">
    <text evidence="1">The sequence shown here is derived from an EMBL/GenBank/DDBJ whole genome shotgun (WGS) entry which is preliminary data.</text>
</comment>